<dbReference type="PROSITE" id="PS50158">
    <property type="entry name" value="ZF_CCHC"/>
    <property type="match status" value="2"/>
</dbReference>
<reference evidence="4 5" key="1">
    <citation type="submission" date="2024-03" db="EMBL/GenBank/DDBJ databases">
        <title>Adaptation during the transition from Ophiocordyceps entomopathogen to insect associate is accompanied by gene loss and intensified selection.</title>
        <authorList>
            <person name="Ward C.M."/>
            <person name="Onetto C.A."/>
            <person name="Borneman A.R."/>
        </authorList>
    </citation>
    <scope>NUCLEOTIDE SEQUENCE [LARGE SCALE GENOMIC DNA]</scope>
    <source>
        <strain evidence="4">AWRI1</strain>
        <tissue evidence="4">Single Adult Female</tissue>
    </source>
</reference>
<evidence type="ECO:0000259" key="3">
    <source>
        <dbReference type="PROSITE" id="PS50158"/>
    </source>
</evidence>
<comment type="caution">
    <text evidence="4">The sequence shown here is derived from an EMBL/GenBank/DDBJ whole genome shotgun (WGS) entry which is preliminary data.</text>
</comment>
<evidence type="ECO:0000313" key="4">
    <source>
        <dbReference type="EMBL" id="KAK7584176.1"/>
    </source>
</evidence>
<keyword evidence="1" id="KW-0862">Zinc</keyword>
<feature type="domain" description="CCHC-type" evidence="3">
    <location>
        <begin position="281"/>
        <end position="297"/>
    </location>
</feature>
<evidence type="ECO:0000256" key="1">
    <source>
        <dbReference type="PROSITE-ProRule" id="PRU00047"/>
    </source>
</evidence>
<dbReference type="EMBL" id="JBBCAQ010000032">
    <property type="protein sequence ID" value="KAK7584176.1"/>
    <property type="molecule type" value="Genomic_DNA"/>
</dbReference>
<dbReference type="SMART" id="SM00343">
    <property type="entry name" value="ZnF_C2HC"/>
    <property type="match status" value="2"/>
</dbReference>
<dbReference type="AlphaFoldDB" id="A0AAN9Y2D6"/>
<name>A0AAN9Y2D6_9HEMI</name>
<keyword evidence="1" id="KW-0863">Zinc-finger</keyword>
<dbReference type="GO" id="GO:0003676">
    <property type="term" value="F:nucleic acid binding"/>
    <property type="evidence" value="ECO:0007669"/>
    <property type="project" value="InterPro"/>
</dbReference>
<evidence type="ECO:0000313" key="5">
    <source>
        <dbReference type="Proteomes" id="UP001367676"/>
    </source>
</evidence>
<gene>
    <name evidence="4" type="ORF">V9T40_005139</name>
</gene>
<sequence>MQSEPNFFKLRSMIDVGTRRPEYEQNARVNMRCVPKDDGRLARRAARRLGIRLITPRLILTRYDELPVHPAVVEDYGANIEVAPDVPAPLPGGMDVQVGIDVENIPLPPGTPPAANWFVNVEEIPLPAEVEAGEVVDPIVPDPIPIVEEPEDDAEEPAALYVSVPAGELMLRLVRVWPCGVPAPPPTSPPPVEVPDVRPCSPIRPAIEMPQFRMLMPPPPPPPPVALAVEPPAPIEIAQVRSATPPARIPDFIPMAPRRFGFRARGFRAGEFAQLPVENVRCFRCHLHGHVSYNCPNREVAPGERCFNCEGLGHVQMDCPEPPQFHLQRQADLGRGLRRRFMSARWPRPRARRTLFGKRDGQRSSGSGAAPGMVRAATAPPAPDPRIPPASAQRGRTLRDRVGGRNGRGRGLGRVRARVPQAHLPPPANVSSSSSDEEFWEWYVNFYFIPNVLHGPKVEFCEINFVGEPKFYMFIFRP</sequence>
<dbReference type="GO" id="GO:0008270">
    <property type="term" value="F:zinc ion binding"/>
    <property type="evidence" value="ECO:0007669"/>
    <property type="project" value="UniProtKB-KW"/>
</dbReference>
<keyword evidence="1" id="KW-0479">Metal-binding</keyword>
<feature type="domain" description="CCHC-type" evidence="3">
    <location>
        <begin position="305"/>
        <end position="321"/>
    </location>
</feature>
<dbReference type="InterPro" id="IPR001878">
    <property type="entry name" value="Znf_CCHC"/>
</dbReference>
<dbReference type="Gene3D" id="4.10.60.10">
    <property type="entry name" value="Zinc finger, CCHC-type"/>
    <property type="match status" value="1"/>
</dbReference>
<dbReference type="SUPFAM" id="SSF57756">
    <property type="entry name" value="Retrovirus zinc finger-like domains"/>
    <property type="match status" value="1"/>
</dbReference>
<keyword evidence="5" id="KW-1185">Reference proteome</keyword>
<evidence type="ECO:0000256" key="2">
    <source>
        <dbReference type="SAM" id="MobiDB-lite"/>
    </source>
</evidence>
<dbReference type="InterPro" id="IPR036875">
    <property type="entry name" value="Znf_CCHC_sf"/>
</dbReference>
<accession>A0AAN9Y2D6</accession>
<proteinExistence type="predicted"/>
<feature type="region of interest" description="Disordered" evidence="2">
    <location>
        <begin position="350"/>
        <end position="414"/>
    </location>
</feature>
<organism evidence="4 5">
    <name type="scientific">Parthenolecanium corni</name>
    <dbReference type="NCBI Taxonomy" id="536013"/>
    <lineage>
        <taxon>Eukaryota</taxon>
        <taxon>Metazoa</taxon>
        <taxon>Ecdysozoa</taxon>
        <taxon>Arthropoda</taxon>
        <taxon>Hexapoda</taxon>
        <taxon>Insecta</taxon>
        <taxon>Pterygota</taxon>
        <taxon>Neoptera</taxon>
        <taxon>Paraneoptera</taxon>
        <taxon>Hemiptera</taxon>
        <taxon>Sternorrhyncha</taxon>
        <taxon>Coccoidea</taxon>
        <taxon>Coccidae</taxon>
        <taxon>Parthenolecanium</taxon>
    </lineage>
</organism>
<dbReference type="Pfam" id="PF00098">
    <property type="entry name" value="zf-CCHC"/>
    <property type="match status" value="1"/>
</dbReference>
<protein>
    <recommendedName>
        <fullName evidence="3">CCHC-type domain-containing protein</fullName>
    </recommendedName>
</protein>
<dbReference type="Proteomes" id="UP001367676">
    <property type="component" value="Unassembled WGS sequence"/>
</dbReference>